<dbReference type="EMBL" id="LR798364">
    <property type="protein sequence ID" value="CAB5226693.1"/>
    <property type="molecule type" value="Genomic_DNA"/>
</dbReference>
<sequence>MARNDQSGFFWDDYVEPKVKKEKINRIPPEPVWLYDSYLPGLEEATAFNVKLFTVEELKQAWLNKEPLIFDIECYRNYFLIAFKSTVTGNVCYWEMFEDSKLEISSLEWLINNFTLISFNGWNYDIPILSLALNCKPCKILKQATDDIIQLGLRTNDILKNYKCGKLKVDHIDLIEVSPLSASLKMYAGRLHCHKMQDLPFHPDKTLNPEQIAITRLYCINDLDNTILLNDSLKTELELRYEMSNTYNVDLRSKSDAQIAEAVIRTSLQKRGSGRIQKPVMTPGRIYHYQAPRFLKFQSPLMQWVLNLITTTPFVTSEYGKVGLPEIIANAPITMGITSYKMGIGGLHSKEKSVAYKANDEYMIKDVDVESYYPRIILNLGLFPEQLGRIFLNIYNEIVETRINAKRNKRKKQADSLKIVINGSFGKFGSPYSILYAPHLIIQTTITGQLSLLMLIERFELAGIQVVSANTDGVVSYFKRSQEAQFNAIVKQWEKETNFVMEETIYTALYSRDVNNYIAIKPSGEAKLKGAFSNHWNDNSTFRLHKNPTNLICIDAVNNWLTKSISMETTIYECRDITKFITVRDVKGGGVKVWSDRTEYLGKAIRWYYAKDIDGEIVYAKSGNKVARSEGAKPLMELPKELPNDINYDWYIEECNKILIEIGAN</sequence>
<gene>
    <name evidence="4" type="ORF">UFOVP1516_9</name>
    <name evidence="3" type="ORF">UFOVP887_35</name>
</gene>
<protein>
    <submittedName>
        <fullName evidence="4">Uncharacterized protein</fullName>
    </submittedName>
</protein>
<dbReference type="InterPro" id="IPR023211">
    <property type="entry name" value="DNA_pol_palm_dom_sf"/>
</dbReference>
<evidence type="ECO:0000313" key="4">
    <source>
        <dbReference type="EMBL" id="CAB5226693.1"/>
    </source>
</evidence>
<dbReference type="Gene3D" id="3.90.1600.10">
    <property type="entry name" value="Palm domain of DNA polymerase"/>
    <property type="match status" value="1"/>
</dbReference>
<evidence type="ECO:0000313" key="3">
    <source>
        <dbReference type="EMBL" id="CAB4169054.1"/>
    </source>
</evidence>
<keyword evidence="2" id="KW-0378">Hydrolase</keyword>
<dbReference type="GO" id="GO:0016787">
    <property type="term" value="F:hydrolase activity"/>
    <property type="evidence" value="ECO:0007669"/>
    <property type="project" value="UniProtKB-KW"/>
</dbReference>
<dbReference type="InterPro" id="IPR012337">
    <property type="entry name" value="RNaseH-like_sf"/>
</dbReference>
<accession>A0A6J7XFM7</accession>
<dbReference type="InterPro" id="IPR043502">
    <property type="entry name" value="DNA/RNA_pol_sf"/>
</dbReference>
<organism evidence="4">
    <name type="scientific">uncultured Caudovirales phage</name>
    <dbReference type="NCBI Taxonomy" id="2100421"/>
    <lineage>
        <taxon>Viruses</taxon>
        <taxon>Duplodnaviria</taxon>
        <taxon>Heunggongvirae</taxon>
        <taxon>Uroviricota</taxon>
        <taxon>Caudoviricetes</taxon>
        <taxon>Peduoviridae</taxon>
        <taxon>Maltschvirus</taxon>
        <taxon>Maltschvirus maltsch</taxon>
    </lineage>
</organism>
<name>A0A6J7XFM7_9CAUD</name>
<dbReference type="GO" id="GO:0004518">
    <property type="term" value="F:nuclease activity"/>
    <property type="evidence" value="ECO:0007669"/>
    <property type="project" value="UniProtKB-KW"/>
</dbReference>
<proteinExistence type="predicted"/>
<keyword evidence="1" id="KW-0540">Nuclease</keyword>
<evidence type="ECO:0000256" key="2">
    <source>
        <dbReference type="ARBA" id="ARBA00022801"/>
    </source>
</evidence>
<dbReference type="SUPFAM" id="SSF56672">
    <property type="entry name" value="DNA/RNA polymerases"/>
    <property type="match status" value="1"/>
</dbReference>
<dbReference type="SUPFAM" id="SSF53098">
    <property type="entry name" value="Ribonuclease H-like"/>
    <property type="match status" value="1"/>
</dbReference>
<evidence type="ECO:0000256" key="1">
    <source>
        <dbReference type="ARBA" id="ARBA00022722"/>
    </source>
</evidence>
<reference evidence="4" key="1">
    <citation type="submission" date="2020-05" db="EMBL/GenBank/DDBJ databases">
        <authorList>
            <person name="Chiriac C."/>
            <person name="Salcher M."/>
            <person name="Ghai R."/>
            <person name="Kavagutti S V."/>
        </authorList>
    </citation>
    <scope>NUCLEOTIDE SEQUENCE</scope>
</reference>
<dbReference type="EMBL" id="LR796837">
    <property type="protein sequence ID" value="CAB4169054.1"/>
    <property type="molecule type" value="Genomic_DNA"/>
</dbReference>